<protein>
    <submittedName>
        <fullName evidence="7">Rhomboid-like protein</fullName>
    </submittedName>
</protein>
<feature type="transmembrane region" description="Helical" evidence="5">
    <location>
        <begin position="201"/>
        <end position="219"/>
    </location>
</feature>
<dbReference type="Pfam" id="PF01694">
    <property type="entry name" value="Rhomboid"/>
    <property type="match status" value="2"/>
</dbReference>
<feature type="transmembrane region" description="Helical" evidence="5">
    <location>
        <begin position="225"/>
        <end position="243"/>
    </location>
</feature>
<dbReference type="InterPro" id="IPR035952">
    <property type="entry name" value="Rhomboid-like_sf"/>
</dbReference>
<accession>A0A1H7VT29</accession>
<feature type="transmembrane region" description="Helical" evidence="5">
    <location>
        <begin position="20"/>
        <end position="46"/>
    </location>
</feature>
<dbReference type="PANTHER" id="PTHR43066:SF11">
    <property type="entry name" value="PEPTIDASE S54 RHOMBOID DOMAIN-CONTAINING PROTEIN"/>
    <property type="match status" value="1"/>
</dbReference>
<evidence type="ECO:0000313" key="7">
    <source>
        <dbReference type="EMBL" id="SEM12204.1"/>
    </source>
</evidence>
<evidence type="ECO:0000256" key="2">
    <source>
        <dbReference type="ARBA" id="ARBA00022692"/>
    </source>
</evidence>
<evidence type="ECO:0000256" key="4">
    <source>
        <dbReference type="ARBA" id="ARBA00023136"/>
    </source>
</evidence>
<dbReference type="EMBL" id="FOAF01000007">
    <property type="protein sequence ID" value="SEM12204.1"/>
    <property type="molecule type" value="Genomic_DNA"/>
</dbReference>
<dbReference type="Gene3D" id="1.20.1540.10">
    <property type="entry name" value="Rhomboid-like"/>
    <property type="match status" value="1"/>
</dbReference>
<name>A0A1H7VT29_OLID1</name>
<dbReference type="STRING" id="407022.SAMN05661044_04327"/>
<comment type="subcellular location">
    <subcellularLocation>
        <location evidence="1">Membrane</location>
        <topology evidence="1">Multi-pass membrane protein</topology>
    </subcellularLocation>
</comment>
<sequence length="251" mass="28139">MLNNPSSPFGGLPPVIKNLLIANIICFIGANFLFKYAYTIFPVYYLDSPMFHWWQPISYMFMHGNIARGGLAHIFFNMFALFMFGPILERIMGSKRFIYFYLITGLGALALQFAVQAFEIFQITGSISAKSILDFDMETGMVRSKIDGLSQANFNTLTSIYFTPMVGASGAIFGLLVAFGYLFPNTELYLMFIPIPIKAKIFIPIYIVLELFLGVSKFAGDSVAHFAHLGGALFGFILIKIWGIKRPGFWS</sequence>
<feature type="transmembrane region" description="Helical" evidence="5">
    <location>
        <begin position="97"/>
        <end position="118"/>
    </location>
</feature>
<dbReference type="InterPro" id="IPR022764">
    <property type="entry name" value="Peptidase_S54_rhomboid_dom"/>
</dbReference>
<keyword evidence="2 5" id="KW-0812">Transmembrane</keyword>
<organism evidence="7 8">
    <name type="scientific">Olivibacter domesticus</name>
    <name type="common">Pseudosphingobacterium domesticum</name>
    <dbReference type="NCBI Taxonomy" id="407022"/>
    <lineage>
        <taxon>Bacteria</taxon>
        <taxon>Pseudomonadati</taxon>
        <taxon>Bacteroidota</taxon>
        <taxon>Sphingobacteriia</taxon>
        <taxon>Sphingobacteriales</taxon>
        <taxon>Sphingobacteriaceae</taxon>
        <taxon>Olivibacter</taxon>
    </lineage>
</organism>
<feature type="transmembrane region" description="Helical" evidence="5">
    <location>
        <begin position="160"/>
        <end position="181"/>
    </location>
</feature>
<dbReference type="GO" id="GO:0016020">
    <property type="term" value="C:membrane"/>
    <property type="evidence" value="ECO:0007669"/>
    <property type="project" value="UniProtKB-SubCell"/>
</dbReference>
<dbReference type="RefSeq" id="WP_093328792.1">
    <property type="nucleotide sequence ID" value="NZ_FOAF01000007.1"/>
</dbReference>
<gene>
    <name evidence="7" type="ORF">SAMN05661044_04327</name>
</gene>
<keyword evidence="8" id="KW-1185">Reference proteome</keyword>
<feature type="domain" description="Peptidase S54 rhomboid" evidence="6">
    <location>
        <begin position="52"/>
        <end position="117"/>
    </location>
</feature>
<dbReference type="AlphaFoldDB" id="A0A1H7VT29"/>
<evidence type="ECO:0000256" key="5">
    <source>
        <dbReference type="SAM" id="Phobius"/>
    </source>
</evidence>
<keyword evidence="3 5" id="KW-1133">Transmembrane helix</keyword>
<dbReference type="PANTHER" id="PTHR43066">
    <property type="entry name" value="RHOMBOID-RELATED PROTEIN"/>
    <property type="match status" value="1"/>
</dbReference>
<feature type="transmembrane region" description="Helical" evidence="5">
    <location>
        <begin position="66"/>
        <end position="85"/>
    </location>
</feature>
<reference evidence="8" key="1">
    <citation type="submission" date="2016-10" db="EMBL/GenBank/DDBJ databases">
        <authorList>
            <person name="Varghese N."/>
            <person name="Submissions S."/>
        </authorList>
    </citation>
    <scope>NUCLEOTIDE SEQUENCE [LARGE SCALE GENOMIC DNA]</scope>
    <source>
        <strain evidence="8">DSM 18733</strain>
    </source>
</reference>
<evidence type="ECO:0000259" key="6">
    <source>
        <dbReference type="Pfam" id="PF01694"/>
    </source>
</evidence>
<feature type="domain" description="Peptidase S54 rhomboid" evidence="6">
    <location>
        <begin position="152"/>
        <end position="240"/>
    </location>
</feature>
<dbReference type="OrthoDB" id="9807874at2"/>
<dbReference type="GO" id="GO:0004252">
    <property type="term" value="F:serine-type endopeptidase activity"/>
    <property type="evidence" value="ECO:0007669"/>
    <property type="project" value="InterPro"/>
</dbReference>
<evidence type="ECO:0000256" key="1">
    <source>
        <dbReference type="ARBA" id="ARBA00004141"/>
    </source>
</evidence>
<evidence type="ECO:0000256" key="3">
    <source>
        <dbReference type="ARBA" id="ARBA00022989"/>
    </source>
</evidence>
<evidence type="ECO:0000313" key="8">
    <source>
        <dbReference type="Proteomes" id="UP000199421"/>
    </source>
</evidence>
<keyword evidence="4 5" id="KW-0472">Membrane</keyword>
<proteinExistence type="predicted"/>
<dbReference type="SUPFAM" id="SSF144091">
    <property type="entry name" value="Rhomboid-like"/>
    <property type="match status" value="1"/>
</dbReference>
<dbReference type="Proteomes" id="UP000199421">
    <property type="component" value="Unassembled WGS sequence"/>
</dbReference>